<name>A0A251S4X5_HELAN</name>
<evidence type="ECO:0000256" key="8">
    <source>
        <dbReference type="ARBA" id="ARBA00023065"/>
    </source>
</evidence>
<keyword evidence="5" id="KW-0460">Magnesium</keyword>
<evidence type="ECO:0000256" key="5">
    <source>
        <dbReference type="ARBA" id="ARBA00022842"/>
    </source>
</evidence>
<dbReference type="GO" id="GO:0016020">
    <property type="term" value="C:membrane"/>
    <property type="evidence" value="ECO:0007669"/>
    <property type="project" value="InterPro"/>
</dbReference>
<dbReference type="PANTHER" id="PTHR31998">
    <property type="entry name" value="K(+)-INSENSITIVE PYROPHOSPHATE-ENERGIZED PROTON PUMP"/>
    <property type="match status" value="1"/>
</dbReference>
<dbReference type="GO" id="GO:0012505">
    <property type="term" value="C:endomembrane system"/>
    <property type="evidence" value="ECO:0007669"/>
    <property type="project" value="UniProtKB-SubCell"/>
</dbReference>
<keyword evidence="3" id="KW-0813">Transport</keyword>
<keyword evidence="7" id="KW-1133">Transmembrane helix</keyword>
<comment type="subcellular location">
    <subcellularLocation>
        <location evidence="1">Endomembrane system</location>
        <topology evidence="1">Multi-pass membrane protein</topology>
    </subcellularLocation>
</comment>
<protein>
    <recommendedName>
        <fullName evidence="2">H(+)-exporting diphosphatase</fullName>
        <ecNumber evidence="2">7.1.3.1</ecNumber>
    </recommendedName>
</protein>
<keyword evidence="4" id="KW-0812">Transmembrane</keyword>
<evidence type="ECO:0000256" key="2">
    <source>
        <dbReference type="ARBA" id="ARBA00013242"/>
    </source>
</evidence>
<dbReference type="EC" id="7.1.3.1" evidence="2"/>
<keyword evidence="11" id="KW-1185">Reference proteome</keyword>
<evidence type="ECO:0000256" key="1">
    <source>
        <dbReference type="ARBA" id="ARBA00004127"/>
    </source>
</evidence>
<dbReference type="STRING" id="4232.A0A251S4X5"/>
<evidence type="ECO:0000256" key="9">
    <source>
        <dbReference type="ARBA" id="ARBA00023136"/>
    </source>
</evidence>
<dbReference type="Proteomes" id="UP000215914">
    <property type="component" value="Chromosome 15"/>
</dbReference>
<evidence type="ECO:0000256" key="3">
    <source>
        <dbReference type="ARBA" id="ARBA00022448"/>
    </source>
</evidence>
<organism evidence="10 11">
    <name type="scientific">Helianthus annuus</name>
    <name type="common">Common sunflower</name>
    <dbReference type="NCBI Taxonomy" id="4232"/>
    <lineage>
        <taxon>Eukaryota</taxon>
        <taxon>Viridiplantae</taxon>
        <taxon>Streptophyta</taxon>
        <taxon>Embryophyta</taxon>
        <taxon>Tracheophyta</taxon>
        <taxon>Spermatophyta</taxon>
        <taxon>Magnoliopsida</taxon>
        <taxon>eudicotyledons</taxon>
        <taxon>Gunneridae</taxon>
        <taxon>Pentapetalae</taxon>
        <taxon>asterids</taxon>
        <taxon>campanulids</taxon>
        <taxon>Asterales</taxon>
        <taxon>Asteraceae</taxon>
        <taxon>Asteroideae</taxon>
        <taxon>Heliantheae alliance</taxon>
        <taxon>Heliantheae</taxon>
        <taxon>Helianthus</taxon>
    </lineage>
</organism>
<proteinExistence type="predicted"/>
<evidence type="ECO:0000256" key="7">
    <source>
        <dbReference type="ARBA" id="ARBA00022989"/>
    </source>
</evidence>
<reference evidence="11" key="1">
    <citation type="journal article" date="2017" name="Nature">
        <title>The sunflower genome provides insights into oil metabolism, flowering and Asterid evolution.</title>
        <authorList>
            <person name="Badouin H."/>
            <person name="Gouzy J."/>
            <person name="Grassa C.J."/>
            <person name="Murat F."/>
            <person name="Staton S.E."/>
            <person name="Cottret L."/>
            <person name="Lelandais-Briere C."/>
            <person name="Owens G.L."/>
            <person name="Carrere S."/>
            <person name="Mayjonade B."/>
            <person name="Legrand L."/>
            <person name="Gill N."/>
            <person name="Kane N.C."/>
            <person name="Bowers J.E."/>
            <person name="Hubner S."/>
            <person name="Bellec A."/>
            <person name="Berard A."/>
            <person name="Berges H."/>
            <person name="Blanchet N."/>
            <person name="Boniface M.C."/>
            <person name="Brunel D."/>
            <person name="Catrice O."/>
            <person name="Chaidir N."/>
            <person name="Claudel C."/>
            <person name="Donnadieu C."/>
            <person name="Faraut T."/>
            <person name="Fievet G."/>
            <person name="Helmstetter N."/>
            <person name="King M."/>
            <person name="Knapp S.J."/>
            <person name="Lai Z."/>
            <person name="Le Paslier M.C."/>
            <person name="Lippi Y."/>
            <person name="Lorenzon L."/>
            <person name="Mandel J.R."/>
            <person name="Marage G."/>
            <person name="Marchand G."/>
            <person name="Marquand E."/>
            <person name="Bret-Mestries E."/>
            <person name="Morien E."/>
            <person name="Nambeesan S."/>
            <person name="Nguyen T."/>
            <person name="Pegot-Espagnet P."/>
            <person name="Pouilly N."/>
            <person name="Raftis F."/>
            <person name="Sallet E."/>
            <person name="Schiex T."/>
            <person name="Thomas J."/>
            <person name="Vandecasteele C."/>
            <person name="Vares D."/>
            <person name="Vear F."/>
            <person name="Vautrin S."/>
            <person name="Crespi M."/>
            <person name="Mangin B."/>
            <person name="Burke J.M."/>
            <person name="Salse J."/>
            <person name="Munos S."/>
            <person name="Vincourt P."/>
            <person name="Rieseberg L.H."/>
            <person name="Langlade N.B."/>
        </authorList>
    </citation>
    <scope>NUCLEOTIDE SEQUENCE [LARGE SCALE GENOMIC DNA]</scope>
    <source>
        <strain evidence="11">cv. SF193</strain>
    </source>
</reference>
<evidence type="ECO:0000256" key="6">
    <source>
        <dbReference type="ARBA" id="ARBA00022967"/>
    </source>
</evidence>
<evidence type="ECO:0000256" key="4">
    <source>
        <dbReference type="ARBA" id="ARBA00022692"/>
    </source>
</evidence>
<gene>
    <name evidence="10" type="ORF">HannXRQ_Chr15g0466331</name>
</gene>
<dbReference type="InterPro" id="IPR015422">
    <property type="entry name" value="PyrdxlP-dep_Trfase_small"/>
</dbReference>
<keyword evidence="8" id="KW-0406">Ion transport</keyword>
<dbReference type="InParanoid" id="A0A251S4X5"/>
<dbReference type="EMBL" id="CM007904">
    <property type="protein sequence ID" value="OTF93904.1"/>
    <property type="molecule type" value="Genomic_DNA"/>
</dbReference>
<dbReference type="Gene3D" id="3.90.1150.10">
    <property type="entry name" value="Aspartate Aminotransferase, domain 1"/>
    <property type="match status" value="1"/>
</dbReference>
<evidence type="ECO:0000313" key="10">
    <source>
        <dbReference type="EMBL" id="OTF93904.1"/>
    </source>
</evidence>
<dbReference type="Pfam" id="PF03030">
    <property type="entry name" value="H_PPase"/>
    <property type="match status" value="1"/>
</dbReference>
<dbReference type="AlphaFoldDB" id="A0A251S4X5"/>
<dbReference type="GO" id="GO:0009678">
    <property type="term" value="F:diphosphate hydrolysis-driven proton transmembrane transporter activity"/>
    <property type="evidence" value="ECO:0007669"/>
    <property type="project" value="UniProtKB-EC"/>
</dbReference>
<dbReference type="GO" id="GO:0004427">
    <property type="term" value="F:inorganic diphosphate phosphatase activity"/>
    <property type="evidence" value="ECO:0007669"/>
    <property type="project" value="InterPro"/>
</dbReference>
<keyword evidence="9" id="KW-0472">Membrane</keyword>
<evidence type="ECO:0000313" key="11">
    <source>
        <dbReference type="Proteomes" id="UP000215914"/>
    </source>
</evidence>
<sequence>MALHIAKRLLRTHGTTPTVALFSAVDRSFSSTSSDLIRATLFPCDGIGPEIAESVKQSCNVAPMYGIAVAALGMPSTIATGLAIHAYGPISDNAGGIAEMAGMSHRIRERTDALDAAGNATAAIEKVALVPGDAFGDDCCIRISYAASLSD</sequence>
<keyword evidence="6" id="KW-1278">Translocase</keyword>
<accession>A0A251S4X5</accession>
<dbReference type="InterPro" id="IPR004131">
    <property type="entry name" value="PPase-energised_H-pump"/>
</dbReference>